<dbReference type="OrthoDB" id="9775250at2"/>
<feature type="domain" description="ABC transporter" evidence="6">
    <location>
        <begin position="2"/>
        <end position="231"/>
    </location>
</feature>
<protein>
    <submittedName>
        <fullName evidence="7">ABC transporter ATP-binding protein</fullName>
    </submittedName>
</protein>
<organism evidence="7 8">
    <name type="scientific">Hwanghaeella grinnelliae</name>
    <dbReference type="NCBI Taxonomy" id="2500179"/>
    <lineage>
        <taxon>Bacteria</taxon>
        <taxon>Pseudomonadati</taxon>
        <taxon>Pseudomonadota</taxon>
        <taxon>Alphaproteobacteria</taxon>
        <taxon>Rhodospirillales</taxon>
        <taxon>Rhodospirillaceae</taxon>
        <taxon>Hwanghaeella</taxon>
    </lineage>
</organism>
<dbReference type="InterPro" id="IPR003439">
    <property type="entry name" value="ABC_transporter-like_ATP-bd"/>
</dbReference>
<dbReference type="Proteomes" id="UP000287447">
    <property type="component" value="Unassembled WGS sequence"/>
</dbReference>
<dbReference type="AlphaFoldDB" id="A0A437QUC5"/>
<evidence type="ECO:0000256" key="2">
    <source>
        <dbReference type="ARBA" id="ARBA00022448"/>
    </source>
</evidence>
<gene>
    <name evidence="7" type="ORF">EOI86_01985</name>
</gene>
<dbReference type="GO" id="GO:0015807">
    <property type="term" value="P:L-amino acid transport"/>
    <property type="evidence" value="ECO:0007669"/>
    <property type="project" value="TreeGrafter"/>
</dbReference>
<evidence type="ECO:0000256" key="3">
    <source>
        <dbReference type="ARBA" id="ARBA00022741"/>
    </source>
</evidence>
<proteinExistence type="inferred from homology"/>
<evidence type="ECO:0000313" key="7">
    <source>
        <dbReference type="EMBL" id="RVU38098.1"/>
    </source>
</evidence>
<sequence>MLEVRDLQAFYGKSHILQGVSFDIAEGEIVSLLGRNGVGRSTTCKAVMGEVPPQGSIKFRGTELVGKKQHEIARLGIGYVPENRDVFPTLTVRQNLVLGMKSMKQEGRWSIDDMFDLFSNLRERADIRAGALSGGEQQMLTMCRTLMGDPDLIMIDEPTEGLSPQMVEKVAGLLEEIARRKVSILLVEQKLTIALRISHRVYVMGHGHMVFDGTPEALLNDAQIRSEWLEV</sequence>
<evidence type="ECO:0000256" key="4">
    <source>
        <dbReference type="ARBA" id="ARBA00022840"/>
    </source>
</evidence>
<dbReference type="PANTHER" id="PTHR43820">
    <property type="entry name" value="HIGH-AFFINITY BRANCHED-CHAIN AMINO ACID TRANSPORT ATP-BINDING PROTEIN LIVF"/>
    <property type="match status" value="1"/>
</dbReference>
<evidence type="ECO:0000259" key="6">
    <source>
        <dbReference type="PROSITE" id="PS50893"/>
    </source>
</evidence>
<dbReference type="PROSITE" id="PS50893">
    <property type="entry name" value="ABC_TRANSPORTER_2"/>
    <property type="match status" value="1"/>
</dbReference>
<dbReference type="Pfam" id="PF00005">
    <property type="entry name" value="ABC_tran"/>
    <property type="match status" value="1"/>
</dbReference>
<dbReference type="EMBL" id="SADE01000001">
    <property type="protein sequence ID" value="RVU38098.1"/>
    <property type="molecule type" value="Genomic_DNA"/>
</dbReference>
<evidence type="ECO:0000256" key="1">
    <source>
        <dbReference type="ARBA" id="ARBA00005417"/>
    </source>
</evidence>
<evidence type="ECO:0000256" key="5">
    <source>
        <dbReference type="ARBA" id="ARBA00022970"/>
    </source>
</evidence>
<dbReference type="RefSeq" id="WP_127763470.1">
    <property type="nucleotide sequence ID" value="NZ_SADE01000001.1"/>
</dbReference>
<dbReference type="SUPFAM" id="SSF52540">
    <property type="entry name" value="P-loop containing nucleoside triphosphate hydrolases"/>
    <property type="match status" value="1"/>
</dbReference>
<accession>A0A437QUC5</accession>
<dbReference type="Gene3D" id="3.40.50.300">
    <property type="entry name" value="P-loop containing nucleotide triphosphate hydrolases"/>
    <property type="match status" value="1"/>
</dbReference>
<keyword evidence="3" id="KW-0547">Nucleotide-binding</keyword>
<dbReference type="InterPro" id="IPR027417">
    <property type="entry name" value="P-loop_NTPase"/>
</dbReference>
<reference evidence="8" key="1">
    <citation type="submission" date="2019-01" db="EMBL/GenBank/DDBJ databases">
        <title>Gri0909 isolated from a small marine red alga.</title>
        <authorList>
            <person name="Kim J."/>
            <person name="Jeong S.E."/>
            <person name="Jeon C.O."/>
        </authorList>
    </citation>
    <scope>NUCLEOTIDE SEQUENCE [LARGE SCALE GENOMIC DNA]</scope>
    <source>
        <strain evidence="8">Gri0909</strain>
    </source>
</reference>
<dbReference type="PANTHER" id="PTHR43820:SF2">
    <property type="entry name" value="ABC TRANSPORTER ATP-BINDING PROTEIN"/>
    <property type="match status" value="1"/>
</dbReference>
<dbReference type="SMART" id="SM00382">
    <property type="entry name" value="AAA"/>
    <property type="match status" value="1"/>
</dbReference>
<name>A0A437QUC5_9PROT</name>
<dbReference type="PROSITE" id="PS00211">
    <property type="entry name" value="ABC_TRANSPORTER_1"/>
    <property type="match status" value="1"/>
</dbReference>
<keyword evidence="5" id="KW-0029">Amino-acid transport</keyword>
<keyword evidence="8" id="KW-1185">Reference proteome</keyword>
<dbReference type="GO" id="GO:0005524">
    <property type="term" value="F:ATP binding"/>
    <property type="evidence" value="ECO:0007669"/>
    <property type="project" value="UniProtKB-KW"/>
</dbReference>
<keyword evidence="2" id="KW-0813">Transport</keyword>
<comment type="caution">
    <text evidence="7">The sequence shown here is derived from an EMBL/GenBank/DDBJ whole genome shotgun (WGS) entry which is preliminary data.</text>
</comment>
<dbReference type="InterPro" id="IPR003593">
    <property type="entry name" value="AAA+_ATPase"/>
</dbReference>
<dbReference type="CDD" id="cd03224">
    <property type="entry name" value="ABC_TM1139_LivF_branched"/>
    <property type="match status" value="1"/>
</dbReference>
<dbReference type="InterPro" id="IPR052156">
    <property type="entry name" value="BCAA_Transport_ATP-bd_LivF"/>
</dbReference>
<comment type="similarity">
    <text evidence="1">Belongs to the ABC transporter superfamily.</text>
</comment>
<keyword evidence="4 7" id="KW-0067">ATP-binding</keyword>
<evidence type="ECO:0000313" key="8">
    <source>
        <dbReference type="Proteomes" id="UP000287447"/>
    </source>
</evidence>
<dbReference type="GO" id="GO:0016887">
    <property type="term" value="F:ATP hydrolysis activity"/>
    <property type="evidence" value="ECO:0007669"/>
    <property type="project" value="InterPro"/>
</dbReference>
<dbReference type="GO" id="GO:0015658">
    <property type="term" value="F:branched-chain amino acid transmembrane transporter activity"/>
    <property type="evidence" value="ECO:0007669"/>
    <property type="project" value="TreeGrafter"/>
</dbReference>
<dbReference type="InterPro" id="IPR017871">
    <property type="entry name" value="ABC_transporter-like_CS"/>
</dbReference>